<accession>A0A4D6LJV0</accession>
<dbReference type="PANTHER" id="PTHR43874">
    <property type="entry name" value="TWO-COMPONENT RESPONSE REGULATOR"/>
    <property type="match status" value="1"/>
</dbReference>
<dbReference type="Gramene" id="Vigun11g217950.1.v1.2">
    <property type="protein sequence ID" value="Vigun11g217950.1.v1.2"/>
    <property type="gene ID" value="Vigun11g217950.v1.2"/>
</dbReference>
<feature type="domain" description="Response regulatory" evidence="8">
    <location>
        <begin position="1"/>
        <end position="86"/>
    </location>
</feature>
<dbReference type="OrthoDB" id="1426639at2759"/>
<keyword evidence="3" id="KW-0805">Transcription regulation</keyword>
<dbReference type="FunFam" id="1.10.10.60:FF:000007">
    <property type="entry name" value="Two-component response regulator"/>
    <property type="match status" value="1"/>
</dbReference>
<evidence type="ECO:0000313" key="9">
    <source>
        <dbReference type="EMBL" id="QCD88989.1"/>
    </source>
</evidence>
<dbReference type="InterPro" id="IPR011006">
    <property type="entry name" value="CheY-like_superfamily"/>
</dbReference>
<dbReference type="NCBIfam" id="TIGR01557">
    <property type="entry name" value="myb_SHAQKYF"/>
    <property type="match status" value="1"/>
</dbReference>
<name>A0A4D6LJV0_VIGUN</name>
<evidence type="ECO:0000256" key="3">
    <source>
        <dbReference type="ARBA" id="ARBA00023015"/>
    </source>
</evidence>
<evidence type="ECO:0000256" key="2">
    <source>
        <dbReference type="ARBA" id="ARBA00023012"/>
    </source>
</evidence>
<dbReference type="Proteomes" id="UP000501690">
    <property type="component" value="Linkage Group LG3"/>
</dbReference>
<feature type="compositionally biased region" description="Basic and acidic residues" evidence="7">
    <location>
        <begin position="197"/>
        <end position="211"/>
    </location>
</feature>
<dbReference type="EMBL" id="CP039347">
    <property type="protein sequence ID" value="QCD88989.1"/>
    <property type="molecule type" value="Genomic_DNA"/>
</dbReference>
<keyword evidence="5" id="KW-0539">Nucleus</keyword>
<sequence>MESLRGTIILQENKLSIDLVLMEVHMPDMDGYEFLLANQEIDVPKIMMSLDDNTKSVMKTIKLGACDYMIKPLHEDRLRNIWTHVVRKSLSEKNKMRKNIGNSLEDDNQNSKSVFSSGVEIPREVHDNVGESPSSKKKPRIVWTTELHGKFVKAVNQIGLANAVPNKILELMNTPTLTRNNVASHLQKYRNVLKTKSSREKERQAEPKREYQSVSDIQMDNHHEEQVFGLELSDPLAIYPNIAISQNFSQALDSGYGVWSPYNAVLAENQVMQQQQQQQKNMQSSLMQNQVSSINFQPSSMMISENPYLVTQNDNFGRNIDHRTIQ</sequence>
<keyword evidence="2" id="KW-0902">Two-component regulatory system</keyword>
<feature type="region of interest" description="Disordered" evidence="7">
    <location>
        <begin position="100"/>
        <end position="138"/>
    </location>
</feature>
<dbReference type="SUPFAM" id="SSF46689">
    <property type="entry name" value="Homeodomain-like"/>
    <property type="match status" value="1"/>
</dbReference>
<dbReference type="Gene3D" id="1.10.10.60">
    <property type="entry name" value="Homeodomain-like"/>
    <property type="match status" value="1"/>
</dbReference>
<dbReference type="GO" id="GO:0005634">
    <property type="term" value="C:nucleus"/>
    <property type="evidence" value="ECO:0007669"/>
    <property type="project" value="UniProtKB-SubCell"/>
</dbReference>
<evidence type="ECO:0000256" key="6">
    <source>
        <dbReference type="PROSITE-ProRule" id="PRU00169"/>
    </source>
</evidence>
<dbReference type="GO" id="GO:0000160">
    <property type="term" value="P:phosphorelay signal transduction system"/>
    <property type="evidence" value="ECO:0007669"/>
    <property type="project" value="UniProtKB-KW"/>
</dbReference>
<dbReference type="AlphaFoldDB" id="A0A4D6LJV0"/>
<dbReference type="InterPro" id="IPR001789">
    <property type="entry name" value="Sig_transdc_resp-reg_receiver"/>
</dbReference>
<dbReference type="InterPro" id="IPR009057">
    <property type="entry name" value="Homeodomain-like_sf"/>
</dbReference>
<dbReference type="SUPFAM" id="SSF52172">
    <property type="entry name" value="CheY-like"/>
    <property type="match status" value="1"/>
</dbReference>
<evidence type="ECO:0000256" key="5">
    <source>
        <dbReference type="ARBA" id="ARBA00023242"/>
    </source>
</evidence>
<evidence type="ECO:0000256" key="7">
    <source>
        <dbReference type="SAM" id="MobiDB-lite"/>
    </source>
</evidence>
<evidence type="ECO:0000259" key="8">
    <source>
        <dbReference type="PROSITE" id="PS50110"/>
    </source>
</evidence>
<keyword evidence="4" id="KW-0804">Transcription</keyword>
<proteinExistence type="predicted"/>
<dbReference type="PANTHER" id="PTHR43874:SF206">
    <property type="entry name" value="RESPONSE REGULATOR RECEIVER DOMAIN PROTEIN"/>
    <property type="match status" value="1"/>
</dbReference>
<keyword evidence="10" id="KW-1185">Reference proteome</keyword>
<protein>
    <submittedName>
        <fullName evidence="9">Two-component response regulator ARR-B family</fullName>
    </submittedName>
</protein>
<dbReference type="GO" id="GO:0009736">
    <property type="term" value="P:cytokinin-activated signaling pathway"/>
    <property type="evidence" value="ECO:0007669"/>
    <property type="project" value="InterPro"/>
</dbReference>
<evidence type="ECO:0000313" key="10">
    <source>
        <dbReference type="Proteomes" id="UP000501690"/>
    </source>
</evidence>
<evidence type="ECO:0000256" key="4">
    <source>
        <dbReference type="ARBA" id="ARBA00023163"/>
    </source>
</evidence>
<evidence type="ECO:0000256" key="1">
    <source>
        <dbReference type="ARBA" id="ARBA00004123"/>
    </source>
</evidence>
<dbReference type="Pfam" id="PF00072">
    <property type="entry name" value="Response_reg"/>
    <property type="match status" value="1"/>
</dbReference>
<dbReference type="Pfam" id="PF00249">
    <property type="entry name" value="Myb_DNA-binding"/>
    <property type="match status" value="1"/>
</dbReference>
<dbReference type="GO" id="GO:0003677">
    <property type="term" value="F:DNA binding"/>
    <property type="evidence" value="ECO:0007669"/>
    <property type="project" value="InterPro"/>
</dbReference>
<comment type="subcellular location">
    <subcellularLocation>
        <location evidence="1">Nucleus</location>
    </subcellularLocation>
</comment>
<gene>
    <name evidence="9" type="ORF">DEO72_LG3g3543</name>
</gene>
<dbReference type="InterPro" id="IPR006447">
    <property type="entry name" value="Myb_dom_plants"/>
</dbReference>
<dbReference type="InterPro" id="IPR001005">
    <property type="entry name" value="SANT/Myb"/>
</dbReference>
<feature type="region of interest" description="Disordered" evidence="7">
    <location>
        <begin position="192"/>
        <end position="213"/>
    </location>
</feature>
<organism evidence="9 10">
    <name type="scientific">Vigna unguiculata</name>
    <name type="common">Cowpea</name>
    <dbReference type="NCBI Taxonomy" id="3917"/>
    <lineage>
        <taxon>Eukaryota</taxon>
        <taxon>Viridiplantae</taxon>
        <taxon>Streptophyta</taxon>
        <taxon>Embryophyta</taxon>
        <taxon>Tracheophyta</taxon>
        <taxon>Spermatophyta</taxon>
        <taxon>Magnoliopsida</taxon>
        <taxon>eudicotyledons</taxon>
        <taxon>Gunneridae</taxon>
        <taxon>Pentapetalae</taxon>
        <taxon>rosids</taxon>
        <taxon>fabids</taxon>
        <taxon>Fabales</taxon>
        <taxon>Fabaceae</taxon>
        <taxon>Papilionoideae</taxon>
        <taxon>50 kb inversion clade</taxon>
        <taxon>NPAAA clade</taxon>
        <taxon>indigoferoid/millettioid clade</taxon>
        <taxon>Phaseoleae</taxon>
        <taxon>Vigna</taxon>
    </lineage>
</organism>
<dbReference type="Gene3D" id="3.40.50.2300">
    <property type="match status" value="1"/>
</dbReference>
<dbReference type="InterPro" id="IPR045279">
    <property type="entry name" value="ARR-like"/>
</dbReference>
<comment type="caution">
    <text evidence="6">Lacks conserved residue(s) required for the propagation of feature annotation.</text>
</comment>
<dbReference type="PROSITE" id="PS50110">
    <property type="entry name" value="RESPONSE_REGULATORY"/>
    <property type="match status" value="1"/>
</dbReference>
<reference evidence="9 10" key="1">
    <citation type="submission" date="2019-04" db="EMBL/GenBank/DDBJ databases">
        <title>An improved genome assembly and genetic linkage map for asparagus bean, Vigna unguiculata ssp. sesquipedialis.</title>
        <authorList>
            <person name="Xia Q."/>
            <person name="Zhang R."/>
            <person name="Dong Y."/>
        </authorList>
    </citation>
    <scope>NUCLEOTIDE SEQUENCE [LARGE SCALE GENOMIC DNA]</scope>
    <source>
        <tissue evidence="9">Leaf</tissue>
    </source>
</reference>